<dbReference type="PANTHER" id="PTHR43798">
    <property type="entry name" value="MONOACYLGLYCEROL LIPASE"/>
    <property type="match status" value="1"/>
</dbReference>
<evidence type="ECO:0000313" key="2">
    <source>
        <dbReference type="EMBL" id="SHE49434.1"/>
    </source>
</evidence>
<dbReference type="AlphaFoldDB" id="A0A1M4TYJ0"/>
<dbReference type="Gene3D" id="3.40.50.1820">
    <property type="entry name" value="alpha/beta hydrolase"/>
    <property type="match status" value="1"/>
</dbReference>
<dbReference type="SUPFAM" id="SSF53474">
    <property type="entry name" value="alpha/beta-Hydrolases"/>
    <property type="match status" value="1"/>
</dbReference>
<dbReference type="Pfam" id="PF12146">
    <property type="entry name" value="Hydrolase_4"/>
    <property type="match status" value="1"/>
</dbReference>
<proteinExistence type="predicted"/>
<dbReference type="RefSeq" id="WP_072788906.1">
    <property type="nucleotide sequence ID" value="NZ_FQUL01000007.1"/>
</dbReference>
<evidence type="ECO:0000313" key="3">
    <source>
        <dbReference type="Proteomes" id="UP000184295"/>
    </source>
</evidence>
<accession>A0A1M4TYJ0</accession>
<reference evidence="3" key="1">
    <citation type="submission" date="2016-11" db="EMBL/GenBank/DDBJ databases">
        <authorList>
            <person name="Varghese N."/>
            <person name="Submissions S."/>
        </authorList>
    </citation>
    <scope>NUCLEOTIDE SEQUENCE [LARGE SCALE GENOMIC DNA]</scope>
    <source>
        <strain evidence="3">DSM 19514</strain>
    </source>
</reference>
<gene>
    <name evidence="2" type="ORF">SAMN02745225_00775</name>
</gene>
<dbReference type="EMBL" id="FQUL01000007">
    <property type="protein sequence ID" value="SHE49434.1"/>
    <property type="molecule type" value="Genomic_DNA"/>
</dbReference>
<dbReference type="InterPro" id="IPR050266">
    <property type="entry name" value="AB_hydrolase_sf"/>
</dbReference>
<organism evidence="2 3">
    <name type="scientific">Ferrithrix thermotolerans DSM 19514</name>
    <dbReference type="NCBI Taxonomy" id="1121881"/>
    <lineage>
        <taxon>Bacteria</taxon>
        <taxon>Bacillati</taxon>
        <taxon>Actinomycetota</taxon>
        <taxon>Acidimicrobiia</taxon>
        <taxon>Acidimicrobiales</taxon>
        <taxon>Acidimicrobiaceae</taxon>
        <taxon>Ferrithrix</taxon>
    </lineage>
</organism>
<dbReference type="PRINTS" id="PR00111">
    <property type="entry name" value="ABHYDROLASE"/>
</dbReference>
<protein>
    <submittedName>
        <fullName evidence="2">Pimeloyl-ACP methyl ester carboxylesterase</fullName>
    </submittedName>
</protein>
<dbReference type="Proteomes" id="UP000184295">
    <property type="component" value="Unassembled WGS sequence"/>
</dbReference>
<dbReference type="InterPro" id="IPR000073">
    <property type="entry name" value="AB_hydrolase_1"/>
</dbReference>
<sequence length="289" mass="32683">MQSQYRNLANGLRVHFLYQQGVGPSIVMIHGLASNAKMYRGVGQRLSAHGYSLCSVDQRGHGETDKPDGSYDYDTFVQDLKEFLDLAVNEGLLTVPAVFVGQSFGCSVVENYALRYPSDVRGLVLIDGGFRALKKDYPTWQECEAKLSPPRFDNYTISSLRQRLQENLSDFPDSAFEGILANFKESPEGNVSARLERSNHIKILRELWEQDPVEIFEKISTPFIFITALNDEIVDSATKREEIRRLREISDAASSAYWIAGHHDLHAQHPDYVAQIIHREIEEGVFSTP</sequence>
<dbReference type="InterPro" id="IPR029058">
    <property type="entry name" value="AB_hydrolase_fold"/>
</dbReference>
<dbReference type="GO" id="GO:0003824">
    <property type="term" value="F:catalytic activity"/>
    <property type="evidence" value="ECO:0007669"/>
    <property type="project" value="UniProtKB-ARBA"/>
</dbReference>
<evidence type="ECO:0000259" key="1">
    <source>
        <dbReference type="Pfam" id="PF12146"/>
    </source>
</evidence>
<name>A0A1M4TYJ0_9ACTN</name>
<dbReference type="InterPro" id="IPR022742">
    <property type="entry name" value="Hydrolase_4"/>
</dbReference>
<keyword evidence="3" id="KW-1185">Reference proteome</keyword>
<dbReference type="STRING" id="1121881.SAMN02745225_00775"/>
<feature type="domain" description="Serine aminopeptidase S33" evidence="1">
    <location>
        <begin position="26"/>
        <end position="247"/>
    </location>
</feature>